<dbReference type="EMBL" id="GBRH01170221">
    <property type="protein sequence ID" value="JAE27675.1"/>
    <property type="molecule type" value="Transcribed_RNA"/>
</dbReference>
<reference evidence="1" key="2">
    <citation type="journal article" date="2015" name="Data Brief">
        <title>Shoot transcriptome of the giant reed, Arundo donax.</title>
        <authorList>
            <person name="Barrero R.A."/>
            <person name="Guerrero F.D."/>
            <person name="Moolhuijzen P."/>
            <person name="Goolsby J.A."/>
            <person name="Tidwell J."/>
            <person name="Bellgard S.E."/>
            <person name="Bellgard M.I."/>
        </authorList>
    </citation>
    <scope>NUCLEOTIDE SEQUENCE</scope>
    <source>
        <tissue evidence="1">Shoot tissue taken approximately 20 cm above the soil surface</tissue>
    </source>
</reference>
<dbReference type="AlphaFoldDB" id="A0A0A9GRB2"/>
<evidence type="ECO:0000313" key="1">
    <source>
        <dbReference type="EMBL" id="JAE27675.1"/>
    </source>
</evidence>
<proteinExistence type="predicted"/>
<accession>A0A0A9GRB2</accession>
<sequence length="39" mass="4665">MSEKCYKIFEHGIDCVNIDQITVILYCFSTVRFPYVEKM</sequence>
<organism evidence="1">
    <name type="scientific">Arundo donax</name>
    <name type="common">Giant reed</name>
    <name type="synonym">Donax arundinaceus</name>
    <dbReference type="NCBI Taxonomy" id="35708"/>
    <lineage>
        <taxon>Eukaryota</taxon>
        <taxon>Viridiplantae</taxon>
        <taxon>Streptophyta</taxon>
        <taxon>Embryophyta</taxon>
        <taxon>Tracheophyta</taxon>
        <taxon>Spermatophyta</taxon>
        <taxon>Magnoliopsida</taxon>
        <taxon>Liliopsida</taxon>
        <taxon>Poales</taxon>
        <taxon>Poaceae</taxon>
        <taxon>PACMAD clade</taxon>
        <taxon>Arundinoideae</taxon>
        <taxon>Arundineae</taxon>
        <taxon>Arundo</taxon>
    </lineage>
</organism>
<name>A0A0A9GRB2_ARUDO</name>
<reference evidence="1" key="1">
    <citation type="submission" date="2014-09" db="EMBL/GenBank/DDBJ databases">
        <authorList>
            <person name="Magalhaes I.L.F."/>
            <person name="Oliveira U."/>
            <person name="Santos F.R."/>
            <person name="Vidigal T.H.D.A."/>
            <person name="Brescovit A.D."/>
            <person name="Santos A.J."/>
        </authorList>
    </citation>
    <scope>NUCLEOTIDE SEQUENCE</scope>
    <source>
        <tissue evidence="1">Shoot tissue taken approximately 20 cm above the soil surface</tissue>
    </source>
</reference>
<protein>
    <submittedName>
        <fullName evidence="1">Uncharacterized protein</fullName>
    </submittedName>
</protein>